<accession>A7IQE2</accession>
<dbReference type="InterPro" id="IPR045851">
    <property type="entry name" value="AMP-bd_C_sf"/>
</dbReference>
<dbReference type="InterPro" id="IPR000873">
    <property type="entry name" value="AMP-dep_synth/lig_dom"/>
</dbReference>
<dbReference type="KEGG" id="xau:Xaut_5040"/>
<evidence type="ECO:0000259" key="1">
    <source>
        <dbReference type="Pfam" id="PF00501"/>
    </source>
</evidence>
<gene>
    <name evidence="2" type="ordered locus">Xaut_5040</name>
</gene>
<keyword evidence="2" id="KW-0436">Ligase</keyword>
<keyword evidence="3" id="KW-1185">Reference proteome</keyword>
<feature type="domain" description="AMP-dependent synthetase/ligase" evidence="1">
    <location>
        <begin position="131"/>
        <end position="283"/>
    </location>
</feature>
<reference evidence="2 3" key="1">
    <citation type="submission" date="2007-07" db="EMBL/GenBank/DDBJ databases">
        <title>Complete sequence of plasmid pXAUT01 of Xanthobacter autotrophicus Py2.</title>
        <authorList>
            <consortium name="US DOE Joint Genome Institute"/>
            <person name="Copeland A."/>
            <person name="Lucas S."/>
            <person name="Lapidus A."/>
            <person name="Barry K."/>
            <person name="Glavina del Rio T."/>
            <person name="Hammon N."/>
            <person name="Israni S."/>
            <person name="Dalin E."/>
            <person name="Tice H."/>
            <person name="Pitluck S."/>
            <person name="Sims D."/>
            <person name="Brettin T."/>
            <person name="Bruce D."/>
            <person name="Detter J.C."/>
            <person name="Han C."/>
            <person name="Tapia R."/>
            <person name="Brainard J."/>
            <person name="Schmutz J."/>
            <person name="Larimer F."/>
            <person name="Land M."/>
            <person name="Hauser L."/>
            <person name="Kyrpides N."/>
            <person name="Kim E."/>
            <person name="Ensigns S.A."/>
            <person name="Richardson P."/>
        </authorList>
    </citation>
    <scope>NUCLEOTIDE SEQUENCE [LARGE SCALE GENOMIC DNA]</scope>
    <source>
        <strain evidence="3">ATCC BAA-1158 / Py2</strain>
        <plasmid evidence="3">Plasmid pXAUT01</plasmid>
    </source>
</reference>
<dbReference type="Proteomes" id="UP000002417">
    <property type="component" value="Plasmid pXAUT01"/>
</dbReference>
<organism evidence="2 3">
    <name type="scientific">Xanthobacter autotrophicus (strain ATCC BAA-1158 / Py2)</name>
    <dbReference type="NCBI Taxonomy" id="78245"/>
    <lineage>
        <taxon>Bacteria</taxon>
        <taxon>Pseudomonadati</taxon>
        <taxon>Pseudomonadota</taxon>
        <taxon>Alphaproteobacteria</taxon>
        <taxon>Hyphomicrobiales</taxon>
        <taxon>Xanthobacteraceae</taxon>
        <taxon>Xanthobacter</taxon>
    </lineage>
</organism>
<keyword evidence="2" id="KW-0614">Plasmid</keyword>
<name>A7IQE2_XANP2</name>
<dbReference type="SUPFAM" id="SSF56801">
    <property type="entry name" value="Acetyl-CoA synthetase-like"/>
    <property type="match status" value="1"/>
</dbReference>
<dbReference type="HOGENOM" id="CLU_035301_1_3_5"/>
<evidence type="ECO:0000313" key="2">
    <source>
        <dbReference type="EMBL" id="ABS70238.1"/>
    </source>
</evidence>
<dbReference type="InterPro" id="IPR042099">
    <property type="entry name" value="ANL_N_sf"/>
</dbReference>
<dbReference type="PANTHER" id="PTHR43845">
    <property type="entry name" value="BLR5969 PROTEIN"/>
    <property type="match status" value="1"/>
</dbReference>
<dbReference type="Gene3D" id="3.40.50.12780">
    <property type="entry name" value="N-terminal domain of ligase-like"/>
    <property type="match status" value="1"/>
</dbReference>
<dbReference type="GO" id="GO:0016874">
    <property type="term" value="F:ligase activity"/>
    <property type="evidence" value="ECO:0007669"/>
    <property type="project" value="UniProtKB-KW"/>
</dbReference>
<dbReference type="OrthoDB" id="580775at2"/>
<proteinExistence type="predicted"/>
<dbReference type="Pfam" id="PF00501">
    <property type="entry name" value="AMP-binding"/>
    <property type="match status" value="1"/>
</dbReference>
<protein>
    <submittedName>
        <fullName evidence="2">Putative phenylacetate-CoA ligase</fullName>
    </submittedName>
</protein>
<sequence length="416" mass="44093">MTALEQPVISDIYFSAREVMDPEAREWDLLGRLPGLVARAMQAPGWRRHLAGIDPGGVRDRQALACLPILRKADLMRLQAECPPLGGLACAPVSSFKRLFLSPGPVAEPEGHGPDWWGTARGLHAAGMRRGDIAINCFSHHLTPGARFVESGMHAIGAAVIAGGVGNTDQQVEAICRYGATCYLGTPDFLKLLLDRAAELGKSTRTLTKGFVSGAALPSSLRALLSARGVSVLQGYASADVGLIAYETVPDDGLVLNEERLVEIVDPSTGTPVEPGAVGEVVVTRFDADYPMIRLATGDLSAVKPGLSPCGRTNQRLAGWLGRADQSAKVKGMFVHPSQVAELALRFPELANVRLVVLRAREQDALRLEAECASAGAGLEQAIAQALRDITKLGGEVLLVPPGTLAPDGRAIIDMR</sequence>
<geneLocation type="plasmid" evidence="2 3">
    <name>pXAUT01</name>
</geneLocation>
<dbReference type="PhylomeDB" id="A7IQE2"/>
<dbReference type="EMBL" id="CP000782">
    <property type="protein sequence ID" value="ABS70238.1"/>
    <property type="molecule type" value="Genomic_DNA"/>
</dbReference>
<evidence type="ECO:0000313" key="3">
    <source>
        <dbReference type="Proteomes" id="UP000002417"/>
    </source>
</evidence>
<dbReference type="PANTHER" id="PTHR43845:SF1">
    <property type="entry name" value="BLR5969 PROTEIN"/>
    <property type="match status" value="1"/>
</dbReference>
<dbReference type="Gene3D" id="3.30.300.30">
    <property type="match status" value="1"/>
</dbReference>
<dbReference type="AlphaFoldDB" id="A7IQE2"/>
<dbReference type="eggNOG" id="COG1541">
    <property type="taxonomic scope" value="Bacteria"/>
</dbReference>